<keyword evidence="10" id="KW-1185">Reference proteome</keyword>
<evidence type="ECO:0000256" key="3">
    <source>
        <dbReference type="ARBA" id="ARBA00022692"/>
    </source>
</evidence>
<reference evidence="9 10" key="1">
    <citation type="submission" date="2022-10" db="EMBL/GenBank/DDBJ databases">
        <title>Pararhodobacter sp. nov., isolated from marine algae.</title>
        <authorList>
            <person name="Choi B.J."/>
            <person name="Kim J.M."/>
            <person name="Lee J.K."/>
            <person name="Choi D.G."/>
            <person name="Jeon C.O."/>
        </authorList>
    </citation>
    <scope>NUCLEOTIDE SEQUENCE [LARGE SCALE GENOMIC DNA]</scope>
    <source>
        <strain evidence="9 10">ZQ420</strain>
    </source>
</reference>
<dbReference type="InterPro" id="IPR004477">
    <property type="entry name" value="ComEC_N"/>
</dbReference>
<dbReference type="InterPro" id="IPR052159">
    <property type="entry name" value="Competence_DNA_uptake"/>
</dbReference>
<evidence type="ECO:0000313" key="9">
    <source>
        <dbReference type="EMBL" id="MCW1932058.1"/>
    </source>
</evidence>
<dbReference type="Proteomes" id="UP001208938">
    <property type="component" value="Unassembled WGS sequence"/>
</dbReference>
<feature type="transmembrane region" description="Helical" evidence="6">
    <location>
        <begin position="524"/>
        <end position="548"/>
    </location>
</feature>
<evidence type="ECO:0000256" key="5">
    <source>
        <dbReference type="ARBA" id="ARBA00023136"/>
    </source>
</evidence>
<dbReference type="Pfam" id="PF03772">
    <property type="entry name" value="Competence"/>
    <property type="match status" value="1"/>
</dbReference>
<feature type="transmembrane region" description="Helical" evidence="6">
    <location>
        <begin position="467"/>
        <end position="492"/>
    </location>
</feature>
<sequence length="715" mass="74583">MSSPVDPFEPDLAGGSACDGEDGPIAAPVNPAFRVVTVVLASLAAARGALFPFAPVVLGLGVGAYFLLPRELMLRELGVLAAGMVALAVAALRGPEGARPVALALALVCAGTLLAAWRAQSVAAPVLGWHRYGAVEGRIVTVDRSASDAVRLTLDRVVLPGVDPARVPARVRVSVHGTLDLDPVAGTRVMLTGHLGPPGGPVEPGGFDFRRLAWFDRLGAVGYARSPVLALEDPAPGVALALTRLRHRLADGIRARLPGETGGFVAAILTGDRSGVGLETVEDLRRSNLAHLLAISGLHMGLLTGVVYGALRAILALFPLLALRLPIRKLAALGALLAAAAYLALSGGNVATQRAFVMAAAMLGAVLAERRALSMRSVALAALILLAWRPEALLSVGFHMSFAATVALVAVFRWLRDRRRGEVRVRPSGWRRALAPVGSAALCSLVAGVATAPYAAAQFHRVVEYGLIANLLSVPLMGLLVMPAAVLAAVLWPVGLEGIGLWLMGLGTRWILGVANRIGNWDGAVTMVVTPPGWVVPVLSLGALWLVLWPGRARLAGVLVVAMALGGWGLAERPALLIDGEGALVGLMGPQGRALSRARGAGFVARNWLEADGDDAWQDQAAARVGFTPVEGGARFHFAGRDWVHLTGQRGLAALPEQCRDGVVVVIDQRVDAPPQGCRLLDPRALRATGAIAVAADGHEVTARETAGRRLWSGW</sequence>
<dbReference type="NCBIfam" id="TIGR00360">
    <property type="entry name" value="ComEC_N-term"/>
    <property type="match status" value="1"/>
</dbReference>
<organism evidence="9 10">
    <name type="scientific">Pararhodobacter zhoushanensis</name>
    <dbReference type="NCBI Taxonomy" id="2479545"/>
    <lineage>
        <taxon>Bacteria</taxon>
        <taxon>Pseudomonadati</taxon>
        <taxon>Pseudomonadota</taxon>
        <taxon>Alphaproteobacteria</taxon>
        <taxon>Rhodobacterales</taxon>
        <taxon>Paracoccaceae</taxon>
        <taxon>Pararhodobacter</taxon>
    </lineage>
</organism>
<feature type="transmembrane region" description="Helical" evidence="6">
    <location>
        <begin position="330"/>
        <end position="351"/>
    </location>
</feature>
<keyword evidence="2" id="KW-1003">Cell membrane</keyword>
<feature type="transmembrane region" description="Helical" evidence="6">
    <location>
        <begin position="555"/>
        <end position="571"/>
    </location>
</feature>
<feature type="transmembrane region" description="Helical" evidence="6">
    <location>
        <begin position="49"/>
        <end position="68"/>
    </location>
</feature>
<dbReference type="Pfam" id="PF13567">
    <property type="entry name" value="DUF4131"/>
    <property type="match status" value="1"/>
</dbReference>
<proteinExistence type="predicted"/>
<feature type="transmembrane region" description="Helical" evidence="6">
    <location>
        <begin position="100"/>
        <end position="117"/>
    </location>
</feature>
<feature type="transmembrane region" description="Helical" evidence="6">
    <location>
        <begin position="394"/>
        <end position="412"/>
    </location>
</feature>
<gene>
    <name evidence="9" type="ORF">OKW52_07225</name>
</gene>
<keyword evidence="4 6" id="KW-1133">Transmembrane helix</keyword>
<keyword evidence="3 6" id="KW-0812">Transmembrane</keyword>
<evidence type="ECO:0000313" key="10">
    <source>
        <dbReference type="Proteomes" id="UP001208938"/>
    </source>
</evidence>
<comment type="subcellular location">
    <subcellularLocation>
        <location evidence="1">Cell membrane</location>
        <topology evidence="1">Multi-pass membrane protein</topology>
    </subcellularLocation>
</comment>
<feature type="transmembrane region" description="Helical" evidence="6">
    <location>
        <begin position="433"/>
        <end position="455"/>
    </location>
</feature>
<evidence type="ECO:0000256" key="2">
    <source>
        <dbReference type="ARBA" id="ARBA00022475"/>
    </source>
</evidence>
<evidence type="ECO:0000256" key="4">
    <source>
        <dbReference type="ARBA" id="ARBA00022989"/>
    </source>
</evidence>
<evidence type="ECO:0000259" key="8">
    <source>
        <dbReference type="Pfam" id="PF13567"/>
    </source>
</evidence>
<name>A0ABT3GWY1_9RHOB</name>
<feature type="transmembrane region" description="Helical" evidence="6">
    <location>
        <begin position="292"/>
        <end position="318"/>
    </location>
</feature>
<feature type="transmembrane region" description="Helical" evidence="6">
    <location>
        <begin position="499"/>
        <end position="518"/>
    </location>
</feature>
<protein>
    <submittedName>
        <fullName evidence="9">ComEC family competence protein</fullName>
    </submittedName>
</protein>
<keyword evidence="5 6" id="KW-0472">Membrane</keyword>
<dbReference type="PANTHER" id="PTHR30619">
    <property type="entry name" value="DNA INTERNALIZATION/COMPETENCE PROTEIN COMEC/REC2"/>
    <property type="match status" value="1"/>
</dbReference>
<feature type="domain" description="DUF4131" evidence="8">
    <location>
        <begin position="79"/>
        <end position="227"/>
    </location>
</feature>
<dbReference type="EMBL" id="JAPDFL010000001">
    <property type="protein sequence ID" value="MCW1932058.1"/>
    <property type="molecule type" value="Genomic_DNA"/>
</dbReference>
<evidence type="ECO:0000259" key="7">
    <source>
        <dbReference type="Pfam" id="PF03772"/>
    </source>
</evidence>
<evidence type="ECO:0000256" key="6">
    <source>
        <dbReference type="SAM" id="Phobius"/>
    </source>
</evidence>
<evidence type="ECO:0000256" key="1">
    <source>
        <dbReference type="ARBA" id="ARBA00004651"/>
    </source>
</evidence>
<comment type="caution">
    <text evidence="9">The sequence shown here is derived from an EMBL/GenBank/DDBJ whole genome shotgun (WGS) entry which is preliminary data.</text>
</comment>
<feature type="transmembrane region" description="Helical" evidence="6">
    <location>
        <begin position="77"/>
        <end position="94"/>
    </location>
</feature>
<feature type="transmembrane region" description="Helical" evidence="6">
    <location>
        <begin position="372"/>
        <end position="388"/>
    </location>
</feature>
<dbReference type="InterPro" id="IPR025405">
    <property type="entry name" value="DUF4131"/>
</dbReference>
<accession>A0ABT3GWY1</accession>
<dbReference type="PANTHER" id="PTHR30619:SF1">
    <property type="entry name" value="RECOMBINATION PROTEIN 2"/>
    <property type="match status" value="1"/>
</dbReference>
<dbReference type="RefSeq" id="WP_264505128.1">
    <property type="nucleotide sequence ID" value="NZ_JAPDFL010000001.1"/>
</dbReference>
<feature type="domain" description="ComEC/Rec2-related protein" evidence="7">
    <location>
        <begin position="268"/>
        <end position="552"/>
    </location>
</feature>